<comment type="function">
    <text evidence="8">Catalyzes the phosphorylation of D-xylulose to D-xylulose 5-phosphate.</text>
</comment>
<dbReference type="InterPro" id="IPR018485">
    <property type="entry name" value="FGGY_C"/>
</dbReference>
<dbReference type="KEGG" id="rub:GBA63_04345"/>
<dbReference type="GO" id="GO:0005998">
    <property type="term" value="P:xylulose catabolic process"/>
    <property type="evidence" value="ECO:0007669"/>
    <property type="project" value="UniProtKB-UniRule"/>
</dbReference>
<comment type="catalytic activity">
    <reaction evidence="8 10">
        <text>D-xylulose + ATP = D-xylulose 5-phosphate + ADP + H(+)</text>
        <dbReference type="Rhea" id="RHEA:10964"/>
        <dbReference type="ChEBI" id="CHEBI:15378"/>
        <dbReference type="ChEBI" id="CHEBI:17140"/>
        <dbReference type="ChEBI" id="CHEBI:30616"/>
        <dbReference type="ChEBI" id="CHEBI:57737"/>
        <dbReference type="ChEBI" id="CHEBI:456216"/>
        <dbReference type="EC" id="2.7.1.17"/>
    </reaction>
</comment>
<evidence type="ECO:0000259" key="12">
    <source>
        <dbReference type="Pfam" id="PF02782"/>
    </source>
</evidence>
<gene>
    <name evidence="8 10 13" type="primary">xylB</name>
    <name evidence="13" type="ORF">GBA63_04345</name>
</gene>
<dbReference type="PANTHER" id="PTHR43095">
    <property type="entry name" value="SUGAR KINASE"/>
    <property type="match status" value="1"/>
</dbReference>
<dbReference type="GO" id="GO:0042732">
    <property type="term" value="P:D-xylose metabolic process"/>
    <property type="evidence" value="ECO:0007669"/>
    <property type="project" value="UniProtKB-KW"/>
</dbReference>
<dbReference type="PANTHER" id="PTHR43095:SF5">
    <property type="entry name" value="XYLULOSE KINASE"/>
    <property type="match status" value="1"/>
</dbReference>
<dbReference type="EMBL" id="CP045119">
    <property type="protein sequence ID" value="QIN81959.1"/>
    <property type="molecule type" value="Genomic_DNA"/>
</dbReference>
<evidence type="ECO:0000256" key="7">
    <source>
        <dbReference type="ARBA" id="ARBA00023277"/>
    </source>
</evidence>
<dbReference type="PROSITE" id="PS00445">
    <property type="entry name" value="FGGY_KINASES_2"/>
    <property type="match status" value="1"/>
</dbReference>
<evidence type="ECO:0000256" key="9">
    <source>
        <dbReference type="RuleBase" id="RU003733"/>
    </source>
</evidence>
<dbReference type="SUPFAM" id="SSF53067">
    <property type="entry name" value="Actin-like ATPase domain"/>
    <property type="match status" value="2"/>
</dbReference>
<dbReference type="InterPro" id="IPR043129">
    <property type="entry name" value="ATPase_NBD"/>
</dbReference>
<evidence type="ECO:0000256" key="4">
    <source>
        <dbReference type="ARBA" id="ARBA00022741"/>
    </source>
</evidence>
<dbReference type="InterPro" id="IPR050406">
    <property type="entry name" value="FGGY_Carb_Kinase"/>
</dbReference>
<feature type="site" description="Important for activity" evidence="8">
    <location>
        <position position="8"/>
    </location>
</feature>
<keyword evidence="5 8" id="KW-0418">Kinase</keyword>
<sequence>MSVHVGLDVGTGGARAVAVDEAGNVVAEASSEYPLHSPRPGWTEQNPADWWEGAKTALGRVAGEVGGDVSGIGLTGQMHGSVFLDSADAVIRPALLWNDQRTGRQCAEITQAVGAERLIQIAGNPALTGFQAPKVLWLGEEEPENYARVARVLLPKDYVRLRLTGEYATDVSDASGTLFLDVKERRWSEEILDALEIPHGWMPGAYEGPEGTGALRAEAAEELGLPAGVPVAAGGGDNAAAAVGTGIVAPGLVSSSVGTSGVLFAHSEEFNPDPSGRLHAFCHAVPGAYHLMAVTLSAGGSLSWWRDVVGGDFEDLVGAASEVPPGSEGLVFLPYLSGERTPHLDPGARGSFFGLTARHGIPHMTRAVMEGVAFSLREGLEIMRGLGVPVEDVRATGGGARSALWRELQADVYGEPIRRTAADEGPAYGAALLAGVAAGTYGDVGEAAGVVSLREEVTEPDPGRAEVYGEHYEVYRSLYPATREAMSRLTGLASGAGGVPG</sequence>
<dbReference type="CDD" id="cd07808">
    <property type="entry name" value="ASKHA_NBD_FGGY_EcXK-like"/>
    <property type="match status" value="1"/>
</dbReference>
<dbReference type="InterPro" id="IPR018483">
    <property type="entry name" value="Carb_kinase_FGGY_CS"/>
</dbReference>
<keyword evidence="4 8" id="KW-0547">Nucleotide-binding</keyword>
<evidence type="ECO:0000313" key="14">
    <source>
        <dbReference type="Proteomes" id="UP000501452"/>
    </source>
</evidence>
<feature type="domain" description="Carbohydrate kinase FGGY C-terminal" evidence="12">
    <location>
        <begin position="255"/>
        <end position="438"/>
    </location>
</feature>
<evidence type="ECO:0000256" key="8">
    <source>
        <dbReference type="HAMAP-Rule" id="MF_02220"/>
    </source>
</evidence>
<dbReference type="HAMAP" id="MF_02220">
    <property type="entry name" value="XylB"/>
    <property type="match status" value="1"/>
</dbReference>
<dbReference type="RefSeq" id="WP_166173815.1">
    <property type="nucleotide sequence ID" value="NZ_CP045119.1"/>
</dbReference>
<keyword evidence="3 8" id="KW-0808">Transferase</keyword>
<reference evidence="13 14" key="1">
    <citation type="submission" date="2019-10" db="EMBL/GenBank/DDBJ databases">
        <title>Rubrobacter sp nov SCSIO 52090 isolated from a deep-sea sediment in the South China Sea.</title>
        <authorList>
            <person name="Chen R.W."/>
        </authorList>
    </citation>
    <scope>NUCLEOTIDE SEQUENCE [LARGE SCALE GENOMIC DNA]</scope>
    <source>
        <strain evidence="13 14">SCSIO 52909</strain>
    </source>
</reference>
<dbReference type="Gene3D" id="3.30.420.40">
    <property type="match status" value="2"/>
</dbReference>
<evidence type="ECO:0000256" key="1">
    <source>
        <dbReference type="ARBA" id="ARBA00009156"/>
    </source>
</evidence>
<accession>A0A6G8Q6A1</accession>
<evidence type="ECO:0000256" key="10">
    <source>
        <dbReference type="RuleBase" id="RU364073"/>
    </source>
</evidence>
<dbReference type="GO" id="GO:0004856">
    <property type="term" value="F:D-xylulokinase activity"/>
    <property type="evidence" value="ECO:0007669"/>
    <property type="project" value="UniProtKB-UniRule"/>
</dbReference>
<feature type="binding site" evidence="8">
    <location>
        <begin position="78"/>
        <end position="79"/>
    </location>
    <ligand>
        <name>substrate</name>
    </ligand>
</feature>
<evidence type="ECO:0000256" key="2">
    <source>
        <dbReference type="ARBA" id="ARBA00022629"/>
    </source>
</evidence>
<dbReference type="Proteomes" id="UP000501452">
    <property type="component" value="Chromosome"/>
</dbReference>
<dbReference type="NCBIfam" id="TIGR01312">
    <property type="entry name" value="XylB"/>
    <property type="match status" value="1"/>
</dbReference>
<organism evidence="13 14">
    <name type="scientific">Rubrobacter tropicus</name>
    <dbReference type="NCBI Taxonomy" id="2653851"/>
    <lineage>
        <taxon>Bacteria</taxon>
        <taxon>Bacillati</taxon>
        <taxon>Actinomycetota</taxon>
        <taxon>Rubrobacteria</taxon>
        <taxon>Rubrobacterales</taxon>
        <taxon>Rubrobacteraceae</taxon>
        <taxon>Rubrobacter</taxon>
    </lineage>
</organism>
<dbReference type="InterPro" id="IPR018484">
    <property type="entry name" value="FGGY_N"/>
</dbReference>
<evidence type="ECO:0000259" key="11">
    <source>
        <dbReference type="Pfam" id="PF00370"/>
    </source>
</evidence>
<proteinExistence type="inferred from homology"/>
<keyword evidence="2 8" id="KW-0859">Xylose metabolism</keyword>
<keyword evidence="7 8" id="KW-0119">Carbohydrate metabolism</keyword>
<dbReference type="EC" id="2.7.1.17" evidence="8 10"/>
<dbReference type="InterPro" id="IPR000577">
    <property type="entry name" value="Carb_kinase_FGGY"/>
</dbReference>
<evidence type="ECO:0000256" key="6">
    <source>
        <dbReference type="ARBA" id="ARBA00022840"/>
    </source>
</evidence>
<feature type="active site" description="Proton acceptor" evidence="8">
    <location>
        <position position="237"/>
    </location>
</feature>
<dbReference type="GO" id="GO:0005524">
    <property type="term" value="F:ATP binding"/>
    <property type="evidence" value="ECO:0007669"/>
    <property type="project" value="UniProtKB-UniRule"/>
</dbReference>
<keyword evidence="6 8" id="KW-0067">ATP-binding</keyword>
<dbReference type="InterPro" id="IPR006000">
    <property type="entry name" value="Xylulokinase"/>
</dbReference>
<dbReference type="Pfam" id="PF00370">
    <property type="entry name" value="FGGY_N"/>
    <property type="match status" value="1"/>
</dbReference>
<evidence type="ECO:0000256" key="3">
    <source>
        <dbReference type="ARBA" id="ARBA00022679"/>
    </source>
</evidence>
<dbReference type="AlphaFoldDB" id="A0A6G8Q6A1"/>
<protein>
    <recommendedName>
        <fullName evidence="8 10">Xylulose kinase</fullName>
        <shortName evidence="8 10">Xylulokinase</shortName>
        <ecNumber evidence="8 10">2.7.1.17</ecNumber>
    </recommendedName>
</protein>
<dbReference type="PIRSF" id="PIRSF000538">
    <property type="entry name" value="GlpK"/>
    <property type="match status" value="1"/>
</dbReference>
<evidence type="ECO:0000256" key="5">
    <source>
        <dbReference type="ARBA" id="ARBA00022777"/>
    </source>
</evidence>
<keyword evidence="14" id="KW-1185">Reference proteome</keyword>
<dbReference type="Pfam" id="PF02782">
    <property type="entry name" value="FGGY_C"/>
    <property type="match status" value="1"/>
</dbReference>
<feature type="domain" description="Carbohydrate kinase FGGY N-terminal" evidence="11">
    <location>
        <begin position="4"/>
        <end position="244"/>
    </location>
</feature>
<evidence type="ECO:0000313" key="13">
    <source>
        <dbReference type="EMBL" id="QIN81959.1"/>
    </source>
</evidence>
<comment type="similarity">
    <text evidence="1 8 9">Belongs to the FGGY kinase family.</text>
</comment>
<name>A0A6G8Q6A1_9ACTN</name>